<organism evidence="1">
    <name type="scientific">Arundo donax</name>
    <name type="common">Giant reed</name>
    <name type="synonym">Donax arundinaceus</name>
    <dbReference type="NCBI Taxonomy" id="35708"/>
    <lineage>
        <taxon>Eukaryota</taxon>
        <taxon>Viridiplantae</taxon>
        <taxon>Streptophyta</taxon>
        <taxon>Embryophyta</taxon>
        <taxon>Tracheophyta</taxon>
        <taxon>Spermatophyta</taxon>
        <taxon>Magnoliopsida</taxon>
        <taxon>Liliopsida</taxon>
        <taxon>Poales</taxon>
        <taxon>Poaceae</taxon>
        <taxon>PACMAD clade</taxon>
        <taxon>Arundinoideae</taxon>
        <taxon>Arundineae</taxon>
        <taxon>Arundo</taxon>
    </lineage>
</organism>
<evidence type="ECO:0000313" key="1">
    <source>
        <dbReference type="EMBL" id="JAD25900.1"/>
    </source>
</evidence>
<name>A0A0A8YKL1_ARUDO</name>
<reference evidence="1" key="1">
    <citation type="submission" date="2014-09" db="EMBL/GenBank/DDBJ databases">
        <authorList>
            <person name="Magalhaes I.L.F."/>
            <person name="Oliveira U."/>
            <person name="Santos F.R."/>
            <person name="Vidigal T.H.D.A."/>
            <person name="Brescovit A.D."/>
            <person name="Santos A.J."/>
        </authorList>
    </citation>
    <scope>NUCLEOTIDE SEQUENCE</scope>
    <source>
        <tissue evidence="1">Shoot tissue taken approximately 20 cm above the soil surface</tissue>
    </source>
</reference>
<sequence length="25" mass="2960">MLLEQFIRIDGTKRLAPLKHVTFTM</sequence>
<dbReference type="EMBL" id="GBRH01271995">
    <property type="protein sequence ID" value="JAD25900.1"/>
    <property type="molecule type" value="Transcribed_RNA"/>
</dbReference>
<reference evidence="1" key="2">
    <citation type="journal article" date="2015" name="Data Brief">
        <title>Shoot transcriptome of the giant reed, Arundo donax.</title>
        <authorList>
            <person name="Barrero R.A."/>
            <person name="Guerrero F.D."/>
            <person name="Moolhuijzen P."/>
            <person name="Goolsby J.A."/>
            <person name="Tidwell J."/>
            <person name="Bellgard S.E."/>
            <person name="Bellgard M.I."/>
        </authorList>
    </citation>
    <scope>NUCLEOTIDE SEQUENCE</scope>
    <source>
        <tissue evidence="1">Shoot tissue taken approximately 20 cm above the soil surface</tissue>
    </source>
</reference>
<protein>
    <submittedName>
        <fullName evidence="1">Uncharacterized protein</fullName>
    </submittedName>
</protein>
<proteinExistence type="predicted"/>
<accession>A0A0A8YKL1</accession>
<dbReference type="AlphaFoldDB" id="A0A0A8YKL1"/>